<dbReference type="InterPro" id="IPR051531">
    <property type="entry name" value="N-acetyltransferase"/>
</dbReference>
<accession>H3NLG7</accession>
<reference evidence="5 6" key="1">
    <citation type="submission" date="2012-01" db="EMBL/GenBank/DDBJ databases">
        <title>The Genome Sequence of Helcococcus kunzii ATCC 51366.</title>
        <authorList>
            <consortium name="The Broad Institute Genome Sequencing Platform"/>
            <person name="Earl A."/>
            <person name="Ward D."/>
            <person name="Feldgarden M."/>
            <person name="Gevers D."/>
            <person name="Huys G."/>
            <person name="Young S.K."/>
            <person name="Zeng Q."/>
            <person name="Gargeya S."/>
            <person name="Fitzgerald M."/>
            <person name="Haas B."/>
            <person name="Abouelleil A."/>
            <person name="Alvarado L."/>
            <person name="Arachchi H.M."/>
            <person name="Berlin A."/>
            <person name="Chapman S.B."/>
            <person name="Gearin G."/>
            <person name="Goldberg J."/>
            <person name="Griggs A."/>
            <person name="Gujja S."/>
            <person name="Hansen M."/>
            <person name="Heiman D."/>
            <person name="Howarth C."/>
            <person name="Larimer J."/>
            <person name="Lui A."/>
            <person name="MacDonald P.J.P."/>
            <person name="McCowen C."/>
            <person name="Montmayeur A."/>
            <person name="Murphy C."/>
            <person name="Neiman D."/>
            <person name="Pearson M."/>
            <person name="Priest M."/>
            <person name="Roberts A."/>
            <person name="Saif S."/>
            <person name="Shea T."/>
            <person name="Sisk P."/>
            <person name="Stolte C."/>
            <person name="Sykes S."/>
            <person name="Wortman J."/>
            <person name="Nusbaum C."/>
            <person name="Birren B."/>
        </authorList>
    </citation>
    <scope>NUCLEOTIDE SEQUENCE [LARGE SCALE GENOMIC DNA]</scope>
    <source>
        <strain evidence="5 6">ATCC 51366</strain>
    </source>
</reference>
<evidence type="ECO:0000256" key="1">
    <source>
        <dbReference type="ARBA" id="ARBA00022679"/>
    </source>
</evidence>
<evidence type="ECO:0000313" key="6">
    <source>
        <dbReference type="Proteomes" id="UP000004191"/>
    </source>
</evidence>
<dbReference type="OrthoDB" id="9795206at2"/>
<keyword evidence="1" id="KW-0808">Transferase</keyword>
<dbReference type="Proteomes" id="UP000004191">
    <property type="component" value="Unassembled WGS sequence"/>
</dbReference>
<dbReference type="PANTHER" id="PTHR43792">
    <property type="entry name" value="GNAT FAMILY, PUTATIVE (AFU_ORTHOLOGUE AFUA_3G00765)-RELATED-RELATED"/>
    <property type="match status" value="1"/>
</dbReference>
<evidence type="ECO:0000259" key="4">
    <source>
        <dbReference type="PROSITE" id="PS51186"/>
    </source>
</evidence>
<feature type="domain" description="N-acetyltransferase" evidence="4">
    <location>
        <begin position="9"/>
        <end position="168"/>
    </location>
</feature>
<organism evidence="5 6">
    <name type="scientific">Helcococcus kunzii ATCC 51366</name>
    <dbReference type="NCBI Taxonomy" id="883114"/>
    <lineage>
        <taxon>Bacteria</taxon>
        <taxon>Bacillati</taxon>
        <taxon>Bacillota</taxon>
        <taxon>Tissierellia</taxon>
        <taxon>Tissierellales</taxon>
        <taxon>Peptoniphilaceae</taxon>
        <taxon>Helcococcus</taxon>
    </lineage>
</organism>
<dbReference type="AlphaFoldDB" id="H3NLG7"/>
<proteinExistence type="inferred from homology"/>
<dbReference type="STRING" id="883114.HMPREF9709_00144"/>
<dbReference type="GO" id="GO:0005737">
    <property type="term" value="C:cytoplasm"/>
    <property type="evidence" value="ECO:0007669"/>
    <property type="project" value="TreeGrafter"/>
</dbReference>
<comment type="caution">
    <text evidence="5">The sequence shown here is derived from an EMBL/GenBank/DDBJ whole genome shotgun (WGS) entry which is preliminary data.</text>
</comment>
<evidence type="ECO:0000256" key="2">
    <source>
        <dbReference type="ARBA" id="ARBA00023315"/>
    </source>
</evidence>
<dbReference type="Gene3D" id="3.40.630.30">
    <property type="match status" value="1"/>
</dbReference>
<dbReference type="eggNOG" id="COG1670">
    <property type="taxonomic scope" value="Bacteria"/>
</dbReference>
<dbReference type="InterPro" id="IPR016181">
    <property type="entry name" value="Acyl_CoA_acyltransferase"/>
</dbReference>
<keyword evidence="6" id="KW-1185">Reference proteome</keyword>
<dbReference type="PANTHER" id="PTHR43792:SF8">
    <property type="entry name" value="[RIBOSOMAL PROTEIN US5]-ALANINE N-ACETYLTRANSFERASE"/>
    <property type="match status" value="1"/>
</dbReference>
<dbReference type="GeneID" id="96998166"/>
<name>H3NLG7_9FIRM</name>
<gene>
    <name evidence="5" type="ORF">HMPREF9709_00144</name>
</gene>
<protein>
    <recommendedName>
        <fullName evidence="4">N-acetyltransferase domain-containing protein</fullName>
    </recommendedName>
</protein>
<comment type="similarity">
    <text evidence="3">Belongs to the acetyltransferase family. RimJ subfamily.</text>
</comment>
<keyword evidence="2" id="KW-0012">Acyltransferase</keyword>
<dbReference type="Pfam" id="PF13302">
    <property type="entry name" value="Acetyltransf_3"/>
    <property type="match status" value="1"/>
</dbReference>
<dbReference type="GO" id="GO:0008999">
    <property type="term" value="F:protein-N-terminal-alanine acetyltransferase activity"/>
    <property type="evidence" value="ECO:0007669"/>
    <property type="project" value="TreeGrafter"/>
</dbReference>
<dbReference type="SUPFAM" id="SSF55729">
    <property type="entry name" value="Acyl-CoA N-acyltransferases (Nat)"/>
    <property type="match status" value="1"/>
</dbReference>
<dbReference type="InterPro" id="IPR000182">
    <property type="entry name" value="GNAT_dom"/>
</dbReference>
<evidence type="ECO:0000313" key="5">
    <source>
        <dbReference type="EMBL" id="EHR36048.1"/>
    </source>
</evidence>
<evidence type="ECO:0000256" key="3">
    <source>
        <dbReference type="ARBA" id="ARBA00038502"/>
    </source>
</evidence>
<dbReference type="HOGENOM" id="CLU_013985_3_1_9"/>
<dbReference type="PATRIC" id="fig|883114.3.peg.145"/>
<dbReference type="RefSeq" id="WP_005396997.1">
    <property type="nucleotide sequence ID" value="NZ_JH601088.1"/>
</dbReference>
<dbReference type="PROSITE" id="PS51186">
    <property type="entry name" value="GNAT"/>
    <property type="match status" value="1"/>
</dbReference>
<dbReference type="EMBL" id="AGEI01000003">
    <property type="protein sequence ID" value="EHR36048.1"/>
    <property type="molecule type" value="Genomic_DNA"/>
</dbReference>
<sequence>MKQLLTERLILRSPKETDVDDIYIVYNQDFVMKNNVMNKKNRDEIIDMLEKDKHSNTWYMEEKNTKKVIGIINKRSDSLRFETNTCELSYWLGEQHSNKGYMTEALREVIDYLFKEENISGITCRVFEDNVYSAALLRKLGFAQEGRLENAVKSTDGVIHNDLLFYLVNK</sequence>